<dbReference type="GO" id="GO:0046872">
    <property type="term" value="F:metal ion binding"/>
    <property type="evidence" value="ECO:0007669"/>
    <property type="project" value="UniProtKB-KW"/>
</dbReference>
<evidence type="ECO:0000259" key="10">
    <source>
        <dbReference type="PROSITE" id="PS50249"/>
    </source>
</evidence>
<evidence type="ECO:0000256" key="6">
    <source>
        <dbReference type="ARBA" id="ARBA00022801"/>
    </source>
</evidence>
<organism evidence="11 12">
    <name type="scientific">Forsythia ovata</name>
    <dbReference type="NCBI Taxonomy" id="205694"/>
    <lineage>
        <taxon>Eukaryota</taxon>
        <taxon>Viridiplantae</taxon>
        <taxon>Streptophyta</taxon>
        <taxon>Embryophyta</taxon>
        <taxon>Tracheophyta</taxon>
        <taxon>Spermatophyta</taxon>
        <taxon>Magnoliopsida</taxon>
        <taxon>eudicotyledons</taxon>
        <taxon>Gunneridae</taxon>
        <taxon>Pentapetalae</taxon>
        <taxon>asterids</taxon>
        <taxon>lamiids</taxon>
        <taxon>Lamiales</taxon>
        <taxon>Oleaceae</taxon>
        <taxon>Forsythieae</taxon>
        <taxon>Forsythia</taxon>
    </lineage>
</organism>
<evidence type="ECO:0000256" key="9">
    <source>
        <dbReference type="SAM" id="MobiDB-lite"/>
    </source>
</evidence>
<evidence type="ECO:0000256" key="1">
    <source>
        <dbReference type="ARBA" id="ARBA00001947"/>
    </source>
</evidence>
<dbReference type="SUPFAM" id="SSF102712">
    <property type="entry name" value="JAB1/MPN domain"/>
    <property type="match status" value="1"/>
</dbReference>
<dbReference type="PROSITE" id="PS50249">
    <property type="entry name" value="MPN"/>
    <property type="match status" value="1"/>
</dbReference>
<evidence type="ECO:0000256" key="8">
    <source>
        <dbReference type="ARBA" id="ARBA00023049"/>
    </source>
</evidence>
<protein>
    <submittedName>
        <fullName evidence="11">AMSH-like ubiquitin thioesterase 3</fullName>
    </submittedName>
</protein>
<keyword evidence="5" id="KW-0833">Ubl conjugation pathway</keyword>
<dbReference type="GO" id="GO:0008237">
    <property type="term" value="F:metallopeptidase activity"/>
    <property type="evidence" value="ECO:0007669"/>
    <property type="project" value="UniProtKB-KW"/>
</dbReference>
<evidence type="ECO:0000256" key="7">
    <source>
        <dbReference type="ARBA" id="ARBA00022833"/>
    </source>
</evidence>
<evidence type="ECO:0000313" key="12">
    <source>
        <dbReference type="Proteomes" id="UP001604277"/>
    </source>
</evidence>
<evidence type="ECO:0000256" key="4">
    <source>
        <dbReference type="ARBA" id="ARBA00022723"/>
    </source>
</evidence>
<gene>
    <name evidence="11" type="ORF">Fot_54437</name>
</gene>
<dbReference type="EMBL" id="JBFOLJ010000021">
    <property type="protein sequence ID" value="KAL2459693.1"/>
    <property type="molecule type" value="Genomic_DNA"/>
</dbReference>
<evidence type="ECO:0000256" key="5">
    <source>
        <dbReference type="ARBA" id="ARBA00022786"/>
    </source>
</evidence>
<dbReference type="SMART" id="SM00232">
    <property type="entry name" value="JAB_MPN"/>
    <property type="match status" value="1"/>
</dbReference>
<keyword evidence="4" id="KW-0479">Metal-binding</keyword>
<dbReference type="GO" id="GO:0006508">
    <property type="term" value="P:proteolysis"/>
    <property type="evidence" value="ECO:0007669"/>
    <property type="project" value="UniProtKB-KW"/>
</dbReference>
<keyword evidence="3" id="KW-0645">Protease</keyword>
<keyword evidence="12" id="KW-1185">Reference proteome</keyword>
<keyword evidence="6" id="KW-0378">Hydrolase</keyword>
<dbReference type="InterPro" id="IPR037518">
    <property type="entry name" value="MPN"/>
</dbReference>
<keyword evidence="7" id="KW-0862">Zinc</keyword>
<dbReference type="PANTHER" id="PTHR12947">
    <property type="entry name" value="AMSH-LIKE PROTEASE"/>
    <property type="match status" value="1"/>
</dbReference>
<feature type="domain" description="MPN" evidence="10">
    <location>
        <begin position="99"/>
        <end position="227"/>
    </location>
</feature>
<comment type="similarity">
    <text evidence="2">Belongs to the peptidase M67C family.</text>
</comment>
<evidence type="ECO:0000256" key="3">
    <source>
        <dbReference type="ARBA" id="ARBA00022670"/>
    </source>
</evidence>
<name>A0ABD1P741_9LAMI</name>
<dbReference type="CDD" id="cd08066">
    <property type="entry name" value="MPN_AMSH_like"/>
    <property type="match status" value="1"/>
</dbReference>
<dbReference type="InterPro" id="IPR000555">
    <property type="entry name" value="JAMM/MPN+_dom"/>
</dbReference>
<dbReference type="Proteomes" id="UP001604277">
    <property type="component" value="Unassembled WGS sequence"/>
</dbReference>
<dbReference type="FunFam" id="3.40.140.10:FF:000033">
    <property type="entry name" value="AMSH-like protease sst2"/>
    <property type="match status" value="1"/>
</dbReference>
<dbReference type="Pfam" id="PF01398">
    <property type="entry name" value="JAB"/>
    <property type="match status" value="1"/>
</dbReference>
<dbReference type="Gene3D" id="3.40.140.10">
    <property type="entry name" value="Cytidine Deaminase, domain 2"/>
    <property type="match status" value="1"/>
</dbReference>
<proteinExistence type="inferred from homology"/>
<feature type="region of interest" description="Disordered" evidence="9">
    <location>
        <begin position="72"/>
        <end position="92"/>
    </location>
</feature>
<accession>A0ABD1P741</accession>
<dbReference type="PANTHER" id="PTHR12947:SF18">
    <property type="entry name" value="AMSH-LIKE UBIQUITIN THIOESTERASE 3"/>
    <property type="match status" value="1"/>
</dbReference>
<sequence>MAVKDSVSKVVDSTMDSILSVFNVRWLHPTEECDLPLKNEIENDNSQLDNIRQPSPHPVLPQVEQELLPISPSVVADPQPGPSKLSQDGMPSSRSFHDLHIPVKMMEEFLRLAQDNTAKDLETCGVLAGSLRNRAFHVTMLIIPKQESTSYSCQTLNEEEIFEVQDMRSLFPLGWIHTHPTQTCFMSSVDLHTHYSYQVMLPEAIAIVMAPMDTDSPYGIFHLCDPRGVAVIRKCDLRGFHPHEEPDDFIYEPCSHVHMNPDLEFDVVDLR</sequence>
<dbReference type="InterPro" id="IPR044098">
    <property type="entry name" value="STAMBP/STALP-like_MPN"/>
</dbReference>
<dbReference type="AlphaFoldDB" id="A0ABD1P741"/>
<comment type="cofactor">
    <cofactor evidence="1">
        <name>Zn(2+)</name>
        <dbReference type="ChEBI" id="CHEBI:29105"/>
    </cofactor>
</comment>
<evidence type="ECO:0000313" key="11">
    <source>
        <dbReference type="EMBL" id="KAL2459693.1"/>
    </source>
</evidence>
<evidence type="ECO:0000256" key="2">
    <source>
        <dbReference type="ARBA" id="ARBA00010981"/>
    </source>
</evidence>
<comment type="caution">
    <text evidence="11">The sequence shown here is derived from an EMBL/GenBank/DDBJ whole genome shotgun (WGS) entry which is preliminary data.</text>
</comment>
<reference evidence="12" key="1">
    <citation type="submission" date="2024-07" db="EMBL/GenBank/DDBJ databases">
        <title>Two chromosome-level genome assemblies of Korean endemic species Abeliophyllum distichum and Forsythia ovata (Oleaceae).</title>
        <authorList>
            <person name="Jang H."/>
        </authorList>
    </citation>
    <scope>NUCLEOTIDE SEQUENCE [LARGE SCALE GENOMIC DNA]</scope>
</reference>
<keyword evidence="8" id="KW-0482">Metalloprotease</keyword>